<dbReference type="Proteomes" id="UP000276615">
    <property type="component" value="Unassembled WGS sequence"/>
</dbReference>
<gene>
    <name evidence="1" type="ORF">ALP92_103058</name>
</gene>
<evidence type="ECO:0000313" key="1">
    <source>
        <dbReference type="EMBL" id="RMR07300.1"/>
    </source>
</evidence>
<evidence type="ECO:0000313" key="2">
    <source>
        <dbReference type="Proteomes" id="UP000276615"/>
    </source>
</evidence>
<name>A0A3M4RXF0_9PSED</name>
<protein>
    <submittedName>
        <fullName evidence="1">Uncharacterized protein</fullName>
    </submittedName>
</protein>
<proteinExistence type="predicted"/>
<sequence length="419" mass="44673">MSAAKRLDRAAGVGIECSLLFIGPGLIGRGLQRTVVAREVGAREHAVQRGTRACNAQFPVVVETMFKFAEHGVDLDFLVFPVRAGVGRAGQVQVVAIGAKRQAAPEKVGLILLTRQAKGRRGRIRQVGFDYAIEHAVIAFFLVTEAVCILVGADYPATHRAAVVQWAGGVEYATVIVPTADSASEGDLRIGGRALAHHIDSCRWIARACRQAGGASDHFNMVEHGQIGLHACRIARVGGGQAVVHDVVDVETAGRVGLTAGPAGLIEKQTGRIPDHVVDAGHGLIVHALPGNDGHRLRRFTHGQRQFGSRLHGTRGVGTTALGGGAELVTADFGSTQFHGRRGRCFGALRIGSISRLSGCDPDAHCQQGRSETNTVLRLLPRHEPDTPSSRPWLDDNDVDNCSHYCGRLFLPEKDASAK</sequence>
<dbReference type="EMBL" id="RBRQ01000221">
    <property type="protein sequence ID" value="RMR07300.1"/>
    <property type="molecule type" value="Genomic_DNA"/>
</dbReference>
<reference evidence="1 2" key="1">
    <citation type="submission" date="2018-08" db="EMBL/GenBank/DDBJ databases">
        <title>Recombination of ecologically and evolutionarily significant loci maintains genetic cohesion in the Pseudomonas syringae species complex.</title>
        <authorList>
            <person name="Dillon M."/>
            <person name="Thakur S."/>
            <person name="Almeida R.N.D."/>
            <person name="Weir B.S."/>
            <person name="Guttman D.S."/>
        </authorList>
    </citation>
    <scope>NUCLEOTIDE SEQUENCE [LARGE SCALE GENOMIC DNA]</scope>
    <source>
        <strain evidence="1 2">ICMP 8670</strain>
    </source>
</reference>
<dbReference type="AlphaFoldDB" id="A0A3M4RXF0"/>
<accession>A0A3M4RXF0</accession>
<organism evidence="1 2">
    <name type="scientific">Pseudomonas syringae pv. primulae</name>
    <dbReference type="NCBI Taxonomy" id="251707"/>
    <lineage>
        <taxon>Bacteria</taxon>
        <taxon>Pseudomonadati</taxon>
        <taxon>Pseudomonadota</taxon>
        <taxon>Gammaproteobacteria</taxon>
        <taxon>Pseudomonadales</taxon>
        <taxon>Pseudomonadaceae</taxon>
        <taxon>Pseudomonas</taxon>
    </lineage>
</organism>
<comment type="caution">
    <text evidence="1">The sequence shown here is derived from an EMBL/GenBank/DDBJ whole genome shotgun (WGS) entry which is preliminary data.</text>
</comment>